<gene>
    <name evidence="1" type="ORF">KDM92_14640</name>
</gene>
<reference evidence="1 2" key="1">
    <citation type="submission" date="2021-04" db="EMBL/GenBank/DDBJ databases">
        <title>novel species isolated from subtropical streams in China.</title>
        <authorList>
            <person name="Lu H."/>
        </authorList>
    </citation>
    <scope>NUCLEOTIDE SEQUENCE [LARGE SCALE GENOMIC DNA]</scope>
    <source>
        <strain evidence="1 2">BYS107W</strain>
    </source>
</reference>
<evidence type="ECO:0000313" key="2">
    <source>
        <dbReference type="Proteomes" id="UP000680158"/>
    </source>
</evidence>
<dbReference type="InterPro" id="IPR025412">
    <property type="entry name" value="DUF4304"/>
</dbReference>
<accession>A0A941DGS5</accession>
<dbReference type="EMBL" id="JAGSPM010000009">
    <property type="protein sequence ID" value="MBR7747820.1"/>
    <property type="molecule type" value="Genomic_DNA"/>
</dbReference>
<dbReference type="Pfam" id="PF14137">
    <property type="entry name" value="DUF4304"/>
    <property type="match status" value="1"/>
</dbReference>
<organism evidence="1 2">
    <name type="scientific">Undibacterium baiyunense</name>
    <dbReference type="NCBI Taxonomy" id="2828731"/>
    <lineage>
        <taxon>Bacteria</taxon>
        <taxon>Pseudomonadati</taxon>
        <taxon>Pseudomonadota</taxon>
        <taxon>Betaproteobacteria</taxon>
        <taxon>Burkholderiales</taxon>
        <taxon>Oxalobacteraceae</taxon>
        <taxon>Undibacterium</taxon>
    </lineage>
</organism>
<name>A0A941DGS5_9BURK</name>
<evidence type="ECO:0000313" key="1">
    <source>
        <dbReference type="EMBL" id="MBR7747820.1"/>
    </source>
</evidence>
<dbReference type="AlphaFoldDB" id="A0A941DGS5"/>
<proteinExistence type="predicted"/>
<comment type="caution">
    <text evidence="1">The sequence shown here is derived from an EMBL/GenBank/DDBJ whole genome shotgun (WGS) entry which is preliminary data.</text>
</comment>
<keyword evidence="2" id="KW-1185">Reference proteome</keyword>
<dbReference type="RefSeq" id="WP_212685193.1">
    <property type="nucleotide sequence ID" value="NZ_JAGSPM010000009.1"/>
</dbReference>
<sequence>MNTFFNVQRKKTNDLMRSELTAQVVPYLRGKGFSGKLPCFRREFGAQQQLIEFQFNKFGRCFAVNLSICEPNKLFLTVSKDQLKSLRSQRLGSRAKRIRHSFNMDHWFTFLKGFVFYFPAYQAAANEVVKMYEAEADLIFADLQKAIDTGVSCIHLKLKPPKNA</sequence>
<dbReference type="Proteomes" id="UP000680158">
    <property type="component" value="Unassembled WGS sequence"/>
</dbReference>
<protein>
    <submittedName>
        <fullName evidence="1">DUF4304 domain-containing protein</fullName>
    </submittedName>
</protein>